<gene>
    <name evidence="1" type="ORF">DSCW_37620</name>
</gene>
<dbReference type="KEGG" id="dwd:DSCW_37620"/>
<evidence type="ECO:0000313" key="2">
    <source>
        <dbReference type="Proteomes" id="UP000427769"/>
    </source>
</evidence>
<dbReference type="EMBL" id="AP021875">
    <property type="protein sequence ID" value="BBO76345.1"/>
    <property type="molecule type" value="Genomic_DNA"/>
</dbReference>
<keyword evidence="2" id="KW-1185">Reference proteome</keyword>
<dbReference type="OrthoDB" id="7189707at2"/>
<evidence type="ECO:0008006" key="3">
    <source>
        <dbReference type="Google" id="ProtNLM"/>
    </source>
</evidence>
<organism evidence="1 2">
    <name type="scientific">Desulfosarcina widdelii</name>
    <dbReference type="NCBI Taxonomy" id="947919"/>
    <lineage>
        <taxon>Bacteria</taxon>
        <taxon>Pseudomonadati</taxon>
        <taxon>Thermodesulfobacteriota</taxon>
        <taxon>Desulfobacteria</taxon>
        <taxon>Desulfobacterales</taxon>
        <taxon>Desulfosarcinaceae</taxon>
        <taxon>Desulfosarcina</taxon>
    </lineage>
</organism>
<dbReference type="AlphaFoldDB" id="A0A5K7Z6K6"/>
<protein>
    <recommendedName>
        <fullName evidence="3">Transposase zinc-ribbon domain-containing protein</fullName>
    </recommendedName>
</protein>
<reference evidence="1 2" key="1">
    <citation type="submission" date="2019-11" db="EMBL/GenBank/DDBJ databases">
        <title>Comparative genomics of hydrocarbon-degrading Desulfosarcina strains.</title>
        <authorList>
            <person name="Watanabe M."/>
            <person name="Kojima H."/>
            <person name="Fukui M."/>
        </authorList>
    </citation>
    <scope>NUCLEOTIDE SEQUENCE [LARGE SCALE GENOMIC DNA]</scope>
    <source>
        <strain evidence="1 2">PP31</strain>
    </source>
</reference>
<dbReference type="Proteomes" id="UP000427769">
    <property type="component" value="Chromosome"/>
</dbReference>
<accession>A0A5K7Z6K6</accession>
<evidence type="ECO:0000313" key="1">
    <source>
        <dbReference type="EMBL" id="BBO76345.1"/>
    </source>
</evidence>
<dbReference type="RefSeq" id="WP_155305177.1">
    <property type="nucleotide sequence ID" value="NZ_AP021875.1"/>
</dbReference>
<sequence length="163" mass="18719">MHTYIDNGCTIWNIADRFLVRCPNCRNMAVVKPEKGGRARFSCTCCGKSGGWQDRHEGSVLYSTSLDHFDNGRVCIGAPVDWYFHFPLWLQTECCGQVLWAYNRDHLDWLRDFVKAGLRKRSYDSTHGWSNQSLASRLPKWLKSAKNKNAVQKALDKLYATIA</sequence>
<name>A0A5K7Z6K6_9BACT</name>
<proteinExistence type="predicted"/>